<protein>
    <submittedName>
        <fullName evidence="2">Uncharacterized protein</fullName>
    </submittedName>
</protein>
<evidence type="ECO:0000256" key="1">
    <source>
        <dbReference type="SAM" id="Phobius"/>
    </source>
</evidence>
<feature type="transmembrane region" description="Helical" evidence="1">
    <location>
        <begin position="123"/>
        <end position="141"/>
    </location>
</feature>
<proteinExistence type="predicted"/>
<reference evidence="2 3" key="1">
    <citation type="journal article" date="2016" name="Nat. Commun.">
        <title>Thousands of microbial genomes shed light on interconnected biogeochemical processes in an aquifer system.</title>
        <authorList>
            <person name="Anantharaman K."/>
            <person name="Brown C.T."/>
            <person name="Hug L.A."/>
            <person name="Sharon I."/>
            <person name="Castelle C.J."/>
            <person name="Probst A.J."/>
            <person name="Thomas B.C."/>
            <person name="Singh A."/>
            <person name="Wilkins M.J."/>
            <person name="Karaoz U."/>
            <person name="Brodie E.L."/>
            <person name="Williams K.H."/>
            <person name="Hubbard S.S."/>
            <person name="Banfield J.F."/>
        </authorList>
    </citation>
    <scope>NUCLEOTIDE SEQUENCE [LARGE SCALE GENOMIC DNA]</scope>
</reference>
<organism evidence="2 3">
    <name type="scientific">candidate division WWE3 bacterium RIFCSPLOWO2_01_FULL_53_14</name>
    <dbReference type="NCBI Taxonomy" id="1802628"/>
    <lineage>
        <taxon>Bacteria</taxon>
        <taxon>Katanobacteria</taxon>
    </lineage>
</organism>
<evidence type="ECO:0000313" key="2">
    <source>
        <dbReference type="EMBL" id="OGC59828.1"/>
    </source>
</evidence>
<dbReference type="EMBL" id="MEVL01000033">
    <property type="protein sequence ID" value="OGC59828.1"/>
    <property type="molecule type" value="Genomic_DNA"/>
</dbReference>
<dbReference type="AlphaFoldDB" id="A0A1F4VS68"/>
<keyword evidence="1" id="KW-0812">Transmembrane</keyword>
<sequence>MLRFVLGQIVVTLVTAAIFLAVFSAFDVWGKPLDARIAAMAVATGLRYLMILFNRLIVKNREMDRHQDVTLAAAVCATIALMGPVGGILAILFIVVWSISLTLRFWAKMKVGDQRPSWQDPAYLLWGQFMATLLFLGWLGVGSPGL</sequence>
<comment type="caution">
    <text evidence="2">The sequence shown here is derived from an EMBL/GenBank/DDBJ whole genome shotgun (WGS) entry which is preliminary data.</text>
</comment>
<keyword evidence="1" id="KW-1133">Transmembrane helix</keyword>
<dbReference type="Proteomes" id="UP000176967">
    <property type="component" value="Unassembled WGS sequence"/>
</dbReference>
<keyword evidence="1" id="KW-0472">Membrane</keyword>
<name>A0A1F4VS68_UNCKA</name>
<feature type="transmembrane region" description="Helical" evidence="1">
    <location>
        <begin position="35"/>
        <end position="58"/>
    </location>
</feature>
<feature type="transmembrane region" description="Helical" evidence="1">
    <location>
        <begin position="70"/>
        <end position="103"/>
    </location>
</feature>
<gene>
    <name evidence="2" type="ORF">A2890_01640</name>
</gene>
<evidence type="ECO:0000313" key="3">
    <source>
        <dbReference type="Proteomes" id="UP000176967"/>
    </source>
</evidence>
<dbReference type="STRING" id="1802628.A2890_01640"/>
<accession>A0A1F4VS68</accession>